<gene>
    <name evidence="2" type="ORF">SAMN05192583_1280</name>
</gene>
<keyword evidence="1" id="KW-0472">Membrane</keyword>
<dbReference type="AlphaFoldDB" id="A0A1H8BCW3"/>
<evidence type="ECO:0000313" key="2">
    <source>
        <dbReference type="EMBL" id="SEM79838.1"/>
    </source>
</evidence>
<dbReference type="OrthoDB" id="9909199at2"/>
<dbReference type="STRING" id="1166340.SAMN05192583_1280"/>
<keyword evidence="1" id="KW-0812">Transmembrane</keyword>
<keyword evidence="3" id="KW-1185">Reference proteome</keyword>
<keyword evidence="1" id="KW-1133">Transmembrane helix</keyword>
<feature type="transmembrane region" description="Helical" evidence="1">
    <location>
        <begin position="6"/>
        <end position="30"/>
    </location>
</feature>
<reference evidence="3" key="1">
    <citation type="submission" date="2016-10" db="EMBL/GenBank/DDBJ databases">
        <authorList>
            <person name="Varghese N."/>
            <person name="Submissions S."/>
        </authorList>
    </citation>
    <scope>NUCLEOTIDE SEQUENCE [LARGE SCALE GENOMIC DNA]</scope>
    <source>
        <strain evidence="3">S6-262</strain>
    </source>
</reference>
<organism evidence="2 3">
    <name type="scientific">Sphingomonas gellani</name>
    <dbReference type="NCBI Taxonomy" id="1166340"/>
    <lineage>
        <taxon>Bacteria</taxon>
        <taxon>Pseudomonadati</taxon>
        <taxon>Pseudomonadota</taxon>
        <taxon>Alphaproteobacteria</taxon>
        <taxon>Sphingomonadales</taxon>
        <taxon>Sphingomonadaceae</taxon>
        <taxon>Sphingomonas</taxon>
    </lineage>
</organism>
<accession>A0A1H8BCW3</accession>
<dbReference type="RefSeq" id="WP_139198037.1">
    <property type="nucleotide sequence ID" value="NZ_FOCF01000002.1"/>
</dbReference>
<protein>
    <submittedName>
        <fullName evidence="2">Uncharacterized protein</fullName>
    </submittedName>
</protein>
<proteinExistence type="predicted"/>
<sequence length="81" mass="8759">MNWRRVIAFVLWTGALVGLFFLIALVTLMGDCPENVIIGWVGGTTCSDRKHVIALAILIGFPALWLWGRSASFGAGVANVQ</sequence>
<evidence type="ECO:0000313" key="3">
    <source>
        <dbReference type="Proteomes" id="UP000199206"/>
    </source>
</evidence>
<feature type="transmembrane region" description="Helical" evidence="1">
    <location>
        <begin position="51"/>
        <end position="68"/>
    </location>
</feature>
<name>A0A1H8BCW3_9SPHN</name>
<evidence type="ECO:0000256" key="1">
    <source>
        <dbReference type="SAM" id="Phobius"/>
    </source>
</evidence>
<dbReference type="EMBL" id="FOCF01000002">
    <property type="protein sequence ID" value="SEM79838.1"/>
    <property type="molecule type" value="Genomic_DNA"/>
</dbReference>
<dbReference type="Proteomes" id="UP000199206">
    <property type="component" value="Unassembled WGS sequence"/>
</dbReference>